<accession>A0A834IWK4</accession>
<protein>
    <submittedName>
        <fullName evidence="2">Uncharacterized protein</fullName>
    </submittedName>
</protein>
<evidence type="ECO:0000313" key="2">
    <source>
        <dbReference type="EMBL" id="KAF7287466.1"/>
    </source>
</evidence>
<dbReference type="EMBL" id="JAACXV010000013">
    <property type="protein sequence ID" value="KAF7287466.1"/>
    <property type="molecule type" value="Genomic_DNA"/>
</dbReference>
<feature type="region of interest" description="Disordered" evidence="1">
    <location>
        <begin position="38"/>
        <end position="57"/>
    </location>
</feature>
<evidence type="ECO:0000256" key="1">
    <source>
        <dbReference type="SAM" id="MobiDB-lite"/>
    </source>
</evidence>
<gene>
    <name evidence="2" type="ORF">GWI33_001432</name>
</gene>
<name>A0A834IWK4_RHYFE</name>
<dbReference type="OrthoDB" id="6781985at2759"/>
<keyword evidence="3" id="KW-1185">Reference proteome</keyword>
<sequence>MTQYNTNTMDDDNDPSNWILVEKKDCFEDKKNKLAASNTTIQESDHESDSSISILSDFPGDSFSEEDTIKCNNENRQHNVTELLMTKEEEVAINKIVDEIQDENDQIKDDSISPNSENSIKQWTFVGDKSKLQLNVKEKPFFLDCSQEPILEISDIDTESIISGPESKALIQQEPRNVSVQCNLSRNGMFVIFIVLCTSILLKFYVDQTDIDHYPSSPILDNIPATDKDIVTSCMRKQKTKATADGFIERCVIKHLKRKKKDIVKSIKLYLEIHEWILEKKIKEKENEVFKKWERRAYTDNLKKENIKMKRQNKNSAKNTENKKTKRVHLKVNNSDSNKINKTGVKQKWKNEKLNRKVNQLKKKLKNNFKVKIKPNQDDIYDETELKDEFKQIFSKISLKYGKHNKNAAEWYVKYNPAENDIVIINITDLASEDFVVMRNGNNSLDGSWYFNLYRLSRSNFRKIGVDSHIYMINQIRKGRKAKWYFEYMTARDDYRRLYSSVYDF</sequence>
<dbReference type="Proteomes" id="UP000625711">
    <property type="component" value="Unassembled WGS sequence"/>
</dbReference>
<comment type="caution">
    <text evidence="2">The sequence shown here is derived from an EMBL/GenBank/DDBJ whole genome shotgun (WGS) entry which is preliminary data.</text>
</comment>
<proteinExistence type="predicted"/>
<reference evidence="2" key="1">
    <citation type="submission" date="2020-08" db="EMBL/GenBank/DDBJ databases">
        <title>Genome sequencing and assembly of the red palm weevil Rhynchophorus ferrugineus.</title>
        <authorList>
            <person name="Dias G.B."/>
            <person name="Bergman C.M."/>
            <person name="Manee M."/>
        </authorList>
    </citation>
    <scope>NUCLEOTIDE SEQUENCE</scope>
    <source>
        <strain evidence="2">AA-2017</strain>
        <tissue evidence="2">Whole larva</tissue>
    </source>
</reference>
<dbReference type="AlphaFoldDB" id="A0A834IWK4"/>
<evidence type="ECO:0000313" key="3">
    <source>
        <dbReference type="Proteomes" id="UP000625711"/>
    </source>
</evidence>
<organism evidence="2 3">
    <name type="scientific">Rhynchophorus ferrugineus</name>
    <name type="common">Red palm weevil</name>
    <name type="synonym">Curculio ferrugineus</name>
    <dbReference type="NCBI Taxonomy" id="354439"/>
    <lineage>
        <taxon>Eukaryota</taxon>
        <taxon>Metazoa</taxon>
        <taxon>Ecdysozoa</taxon>
        <taxon>Arthropoda</taxon>
        <taxon>Hexapoda</taxon>
        <taxon>Insecta</taxon>
        <taxon>Pterygota</taxon>
        <taxon>Neoptera</taxon>
        <taxon>Endopterygota</taxon>
        <taxon>Coleoptera</taxon>
        <taxon>Polyphaga</taxon>
        <taxon>Cucujiformia</taxon>
        <taxon>Curculionidae</taxon>
        <taxon>Dryophthorinae</taxon>
        <taxon>Rhynchophorus</taxon>
    </lineage>
</organism>